<dbReference type="PANTHER" id="PTHR10953">
    <property type="entry name" value="UBIQUITIN-ACTIVATING ENZYME E1"/>
    <property type="match status" value="1"/>
</dbReference>
<dbReference type="InterPro" id="IPR042522">
    <property type="entry name" value="Atg7_N_1"/>
</dbReference>
<dbReference type="FunFam" id="3.40.50.720:FF:000243">
    <property type="entry name" value="Ubiquitin-like modifier-activating enzyme ATG7"/>
    <property type="match status" value="1"/>
</dbReference>
<dbReference type="Pfam" id="PF00899">
    <property type="entry name" value="ThiF"/>
    <property type="match status" value="1"/>
</dbReference>
<dbReference type="EMBL" id="CABFWN010000001">
    <property type="protein sequence ID" value="VUG17003.1"/>
    <property type="molecule type" value="Genomic_DNA"/>
</dbReference>
<keyword evidence="4 9" id="KW-0963">Cytoplasm</keyword>
<feature type="domain" description="THIF-type NAD/FAD binding fold" evidence="10">
    <location>
        <begin position="318"/>
        <end position="557"/>
    </location>
</feature>
<dbReference type="SUPFAM" id="SSF69572">
    <property type="entry name" value="Activating enzymes of the ubiquitin-like proteins"/>
    <property type="match status" value="1"/>
</dbReference>
<dbReference type="CDD" id="cd01486">
    <property type="entry name" value="Apg7"/>
    <property type="match status" value="1"/>
</dbReference>
<dbReference type="GO" id="GO:0032446">
    <property type="term" value="P:protein modification by small protein conjugation"/>
    <property type="evidence" value="ECO:0007669"/>
    <property type="project" value="TreeGrafter"/>
</dbReference>
<dbReference type="InterPro" id="IPR000594">
    <property type="entry name" value="ThiF_NAD_FAD-bd"/>
</dbReference>
<evidence type="ECO:0000256" key="3">
    <source>
        <dbReference type="ARBA" id="ARBA00022448"/>
    </source>
</evidence>
<evidence type="ECO:0000256" key="4">
    <source>
        <dbReference type="ARBA" id="ARBA00022490"/>
    </source>
</evidence>
<gene>
    <name evidence="13" type="primary">ATG7</name>
    <name evidence="13" type="ORF">DEBR0S1_31010G</name>
    <name evidence="12" type="ORF">HII12_000499</name>
</gene>
<evidence type="ECO:0000313" key="14">
    <source>
        <dbReference type="Proteomes" id="UP000478008"/>
    </source>
</evidence>
<dbReference type="InterPro" id="IPR006285">
    <property type="entry name" value="Atg7"/>
</dbReference>
<keyword evidence="5 9" id="KW-0833">Ubl conjugation pathway</keyword>
<sequence length="653" mass="74120">MPTIKQSNFRLEPTKSFVDSSFFIDLTKIKLDQMKLDTSEREIFGIYDYTSAKLGSRPSISLNGISFQSISDVCESLPQNTCFITQGHLKNLNTLDEFKKIDKKTFLRNRALDIYSAIERKDVLWDPSILSQFSVISFADLKKYKFFYWFAFPLLHASFKTEKIHITKEDTRRYKKAICNLEIRQQVYIFEEGKEGIKIIPFSNLTKYINDCKKVTLLFIDTSKISNCASYVLGNLISALSVYGFSDVDIIIHHVGLSSDLESLIHFSIDNTYCVTDHVTGWERMADGRLGPKLANLGSLIDPVQLADQSVDLNLKLMRWRIAPKLDLDVIRNSRCLLLGSGTLGSYVARALLAWGVRKITFVDNGKVSFSNPVRQPLYTFEDCLDGGHNKAETAAECLKKIFPKVEAEGYTLDVPMAGHPIKNESAEKRDFEKLERLFDEHDTVFILMDSRETRWLPTVMGNAKGKIVIDAALGFDSYLVMRHGSIRLDVPLEQQQEGRLGCYFCNDVYAPSDSLSDRTLDQMCTVTRPGVAMMAASLAVELFVSILQHKDKQFAPHSIKGEETVLGCLPHQMRGFLHNFEILKLEAKNFKYCSACSTRVIEKYNEDGWEFVKNVLSDTHYLEDLVGLTEFHEEAEKVALALDLDDSDDSIL</sequence>
<dbReference type="AlphaFoldDB" id="A0A7D9GYA8"/>
<dbReference type="GO" id="GO:0000407">
    <property type="term" value="C:phagophore assembly site"/>
    <property type="evidence" value="ECO:0007669"/>
    <property type="project" value="UniProtKB-SubCell"/>
</dbReference>
<dbReference type="EMBL" id="JABCYN010000005">
    <property type="protein sequence ID" value="KAF6015936.1"/>
    <property type="molecule type" value="Genomic_DNA"/>
</dbReference>
<dbReference type="InterPro" id="IPR032197">
    <property type="entry name" value="Atg7_N"/>
</dbReference>
<dbReference type="Gene3D" id="3.40.140.100">
    <property type="entry name" value="Ubiquitin-like modifier-activating enzyme ATG7 C-terminal domain"/>
    <property type="match status" value="1"/>
</dbReference>
<dbReference type="PANTHER" id="PTHR10953:SF3">
    <property type="entry name" value="UBIQUITIN-LIKE MODIFIER-ACTIVATING ENZYME ATG7"/>
    <property type="match status" value="1"/>
</dbReference>
<feature type="active site" description="Glycyl thioester intermediate" evidence="8">
    <location>
        <position position="525"/>
    </location>
</feature>
<dbReference type="GO" id="GO:0006995">
    <property type="term" value="P:cellular response to nitrogen starvation"/>
    <property type="evidence" value="ECO:0007669"/>
    <property type="project" value="TreeGrafter"/>
</dbReference>
<evidence type="ECO:0000256" key="9">
    <source>
        <dbReference type="RuleBase" id="RU366022"/>
    </source>
</evidence>
<keyword evidence="3 9" id="KW-0813">Transport</keyword>
<dbReference type="InterPro" id="IPR035985">
    <property type="entry name" value="Ubiquitin-activating_enz"/>
</dbReference>
<evidence type="ECO:0000259" key="10">
    <source>
        <dbReference type="Pfam" id="PF00899"/>
    </source>
</evidence>
<evidence type="ECO:0000313" key="15">
    <source>
        <dbReference type="Proteomes" id="UP000568158"/>
    </source>
</evidence>
<feature type="domain" description="Ubiquitin-like modifier-activating enzyme Atg7 N-terminal" evidence="11">
    <location>
        <begin position="12"/>
        <end position="300"/>
    </location>
</feature>
<dbReference type="GO" id="GO:0019779">
    <property type="term" value="F:Atg8 activating enzyme activity"/>
    <property type="evidence" value="ECO:0007669"/>
    <property type="project" value="TreeGrafter"/>
</dbReference>
<evidence type="ECO:0000256" key="6">
    <source>
        <dbReference type="ARBA" id="ARBA00022927"/>
    </source>
</evidence>
<comment type="similarity">
    <text evidence="1 9">Belongs to the ATG7 family.</text>
</comment>
<dbReference type="GO" id="GO:0034727">
    <property type="term" value="P:piecemeal microautophagy of the nucleus"/>
    <property type="evidence" value="ECO:0007669"/>
    <property type="project" value="TreeGrafter"/>
</dbReference>
<reference evidence="13 14" key="1">
    <citation type="submission" date="2019-07" db="EMBL/GenBank/DDBJ databases">
        <authorList>
            <person name="Friedrich A."/>
            <person name="Schacherer J."/>
        </authorList>
    </citation>
    <scope>NUCLEOTIDE SEQUENCE [LARGE SCALE GENOMIC DNA]</scope>
</reference>
<proteinExistence type="inferred from homology"/>
<comment type="function">
    <text evidence="9">E1-like activating enzyme involved in the 2 ubiquitin-like systems required for cytoplasm to vacuole transport (Cvt) and autophagy. Activates ATG12 for its conjugation with ATG5 and ATG8 for its conjugation with phosphatidylethanolamine. Both systems are needed for the ATG8 association to Cvt vesicles and autophagosomes membranes. Autophagy is essential for maintenance of amino acid levels and protein synthesis under nitrogen starvation. Required for selective autophagic degradation of the nucleus (nucleophagy) as well as for mitophagy which contributes to regulate mitochondrial quantity and quality by eliminating the mitochondria to a basal level to fulfill cellular energy requirements and preventing excess ROS production.</text>
</comment>
<protein>
    <recommendedName>
        <fullName evidence="2 9">Ubiquitin-like modifier-activating enzyme ATG7</fullName>
    </recommendedName>
    <alternativeName>
        <fullName evidence="9">Autophagy-related protein 7</fullName>
    </alternativeName>
</protein>
<dbReference type="Proteomes" id="UP000568158">
    <property type="component" value="Unassembled WGS sequence"/>
</dbReference>
<evidence type="ECO:0000313" key="13">
    <source>
        <dbReference type="EMBL" id="VUG17003.1"/>
    </source>
</evidence>
<dbReference type="Pfam" id="PF16420">
    <property type="entry name" value="ATG7_N"/>
    <property type="match status" value="1"/>
</dbReference>
<evidence type="ECO:0000256" key="1">
    <source>
        <dbReference type="ARBA" id="ARBA00010931"/>
    </source>
</evidence>
<dbReference type="GO" id="GO:0019778">
    <property type="term" value="F:Atg12 activating enzyme activity"/>
    <property type="evidence" value="ECO:0007669"/>
    <property type="project" value="TreeGrafter"/>
</dbReference>
<comment type="subcellular location">
    <subcellularLocation>
        <location evidence="9">Cytoplasm</location>
    </subcellularLocation>
    <subcellularLocation>
        <location evidence="9">Preautophagosomal structure</location>
    </subcellularLocation>
</comment>
<evidence type="ECO:0000313" key="12">
    <source>
        <dbReference type="EMBL" id="KAF6015936.1"/>
    </source>
</evidence>
<keyword evidence="14" id="KW-1185">Reference proteome</keyword>
<evidence type="ECO:0000256" key="5">
    <source>
        <dbReference type="ARBA" id="ARBA00022786"/>
    </source>
</evidence>
<dbReference type="Proteomes" id="UP000478008">
    <property type="component" value="Unassembled WGS sequence"/>
</dbReference>
<dbReference type="InterPro" id="IPR045886">
    <property type="entry name" value="ThiF/MoeB/HesA"/>
</dbReference>
<dbReference type="GO" id="GO:0000422">
    <property type="term" value="P:autophagy of mitochondrion"/>
    <property type="evidence" value="ECO:0007669"/>
    <property type="project" value="TreeGrafter"/>
</dbReference>
<organism evidence="13 14">
    <name type="scientific">Dekkera bruxellensis</name>
    <name type="common">Brettanomyces custersii</name>
    <dbReference type="NCBI Taxonomy" id="5007"/>
    <lineage>
        <taxon>Eukaryota</taxon>
        <taxon>Fungi</taxon>
        <taxon>Dikarya</taxon>
        <taxon>Ascomycota</taxon>
        <taxon>Saccharomycotina</taxon>
        <taxon>Pichiomycetes</taxon>
        <taxon>Pichiales</taxon>
        <taxon>Pichiaceae</taxon>
        <taxon>Brettanomyces</taxon>
    </lineage>
</organism>
<evidence type="ECO:0000256" key="2">
    <source>
        <dbReference type="ARBA" id="ARBA00017647"/>
    </source>
</evidence>
<dbReference type="GO" id="GO:0000045">
    <property type="term" value="P:autophagosome assembly"/>
    <property type="evidence" value="ECO:0007669"/>
    <property type="project" value="TreeGrafter"/>
</dbReference>
<keyword evidence="6 9" id="KW-0653">Protein transport</keyword>
<keyword evidence="7 9" id="KW-0072">Autophagy</keyword>
<evidence type="ECO:0000256" key="8">
    <source>
        <dbReference type="PIRSR" id="PIRSR606285-1"/>
    </source>
</evidence>
<dbReference type="Gene3D" id="3.40.140.70">
    <property type="entry name" value="Ubiquitin-like modifier-activating enzyme ATG7 N-terminal domain"/>
    <property type="match status" value="1"/>
</dbReference>
<accession>A0A7D9GYA8</accession>
<name>A0A7D9GYA8_DEKBR</name>
<evidence type="ECO:0000256" key="7">
    <source>
        <dbReference type="ARBA" id="ARBA00023006"/>
    </source>
</evidence>
<reference evidence="12 15" key="2">
    <citation type="journal article" date="2020" name="Appl. Microbiol. Biotechnol.">
        <title>Targeted gene deletion in Brettanomyces bruxellensis with an expression-free CRISPR-Cas9 system.</title>
        <authorList>
            <person name="Varela C."/>
            <person name="Bartel C."/>
            <person name="Onetto C."/>
            <person name="Borneman A."/>
        </authorList>
    </citation>
    <scope>NUCLEOTIDE SEQUENCE [LARGE SCALE GENOMIC DNA]</scope>
    <source>
        <strain evidence="12 15">AWRI1613</strain>
    </source>
</reference>
<dbReference type="InterPro" id="IPR042523">
    <property type="entry name" value="Atg7_N_2"/>
</dbReference>
<comment type="subunit">
    <text evidence="9">Homodimer.</text>
</comment>
<evidence type="ECO:0000259" key="11">
    <source>
        <dbReference type="Pfam" id="PF16420"/>
    </source>
</evidence>
<dbReference type="GO" id="GO:0015031">
    <property type="term" value="P:protein transport"/>
    <property type="evidence" value="ECO:0007669"/>
    <property type="project" value="UniProtKB-UniRule"/>
</dbReference>
<dbReference type="NCBIfam" id="TIGR01381">
    <property type="entry name" value="E1_like_apg7"/>
    <property type="match status" value="1"/>
</dbReference>
<dbReference type="Gene3D" id="3.40.50.720">
    <property type="entry name" value="NAD(P)-binding Rossmann-like Domain"/>
    <property type="match status" value="1"/>
</dbReference>